<feature type="transmembrane region" description="Helical" evidence="1">
    <location>
        <begin position="141"/>
        <end position="161"/>
    </location>
</feature>
<dbReference type="EMBL" id="JAEINI020000004">
    <property type="protein sequence ID" value="MCB5226710.1"/>
    <property type="molecule type" value="Genomic_DNA"/>
</dbReference>
<dbReference type="InterPro" id="IPR045886">
    <property type="entry name" value="ThiF/MoeB/HesA"/>
</dbReference>
<dbReference type="PANTHER" id="PTHR43267">
    <property type="entry name" value="TRNA THREONYLCARBAMOYLADENOSINE DEHYDRATASE"/>
    <property type="match status" value="1"/>
</dbReference>
<gene>
    <name evidence="3" type="ORF">JAO78_007745</name>
</gene>
<dbReference type="InterPro" id="IPR035985">
    <property type="entry name" value="Ubiquitin-activating_enz"/>
</dbReference>
<dbReference type="GO" id="GO:0016779">
    <property type="term" value="F:nucleotidyltransferase activity"/>
    <property type="evidence" value="ECO:0007669"/>
    <property type="project" value="UniProtKB-KW"/>
</dbReference>
<keyword evidence="1" id="KW-0472">Membrane</keyword>
<evidence type="ECO:0000313" key="3">
    <source>
        <dbReference type="EMBL" id="MCB5226710.1"/>
    </source>
</evidence>
<dbReference type="PANTHER" id="PTHR43267:SF1">
    <property type="entry name" value="TRNA THREONYLCARBAMOYLADENOSINE DEHYDRATASE"/>
    <property type="match status" value="1"/>
</dbReference>
<dbReference type="SUPFAM" id="SSF69572">
    <property type="entry name" value="Activating enzymes of the ubiquitin-like proteins"/>
    <property type="match status" value="1"/>
</dbReference>
<evidence type="ECO:0000256" key="1">
    <source>
        <dbReference type="SAM" id="Phobius"/>
    </source>
</evidence>
<keyword evidence="3" id="KW-0808">Transferase</keyword>
<evidence type="ECO:0000259" key="2">
    <source>
        <dbReference type="Pfam" id="PF00899"/>
    </source>
</evidence>
<dbReference type="Pfam" id="PF00899">
    <property type="entry name" value="ThiF"/>
    <property type="match status" value="1"/>
</dbReference>
<dbReference type="Proteomes" id="UP000633814">
    <property type="component" value="Unassembled WGS sequence"/>
</dbReference>
<reference evidence="3 4" key="1">
    <citation type="submission" date="2021-10" db="EMBL/GenBank/DDBJ databases">
        <title>Alishewanella koreense sp. nov. isolated from seawater of southwestern coast in South Korea and the proposal for the reclassification of Rheinheimera perlucida and Rheinheimera tuosuensis as Arsukibacterium perlucida and Arsukibacterium tuosuensis.</title>
        <authorList>
            <person name="Kim K.H."/>
            <person name="Ruan W."/>
            <person name="Kim K.R."/>
            <person name="Baek J.H."/>
            <person name="Jeon C.O."/>
        </authorList>
    </citation>
    <scope>NUCLEOTIDE SEQUENCE [LARGE SCALE GENOMIC DNA]</scope>
    <source>
        <strain evidence="3 4">16-MA</strain>
    </source>
</reference>
<evidence type="ECO:0000313" key="4">
    <source>
        <dbReference type="Proteomes" id="UP000633814"/>
    </source>
</evidence>
<dbReference type="RefSeq" id="WP_226750805.1">
    <property type="nucleotide sequence ID" value="NZ_JAEINI020000004.1"/>
</dbReference>
<accession>A0ABS8C3K5</accession>
<keyword evidence="1" id="KW-0812">Transmembrane</keyword>
<dbReference type="Gene3D" id="3.40.50.720">
    <property type="entry name" value="NAD(P)-binding Rossmann-like Domain"/>
    <property type="match status" value="1"/>
</dbReference>
<dbReference type="NCBIfam" id="NF006077">
    <property type="entry name" value="PRK08223.1"/>
    <property type="match status" value="1"/>
</dbReference>
<keyword evidence="1" id="KW-1133">Transmembrane helix</keyword>
<dbReference type="InterPro" id="IPR000594">
    <property type="entry name" value="ThiF_NAD_FAD-bd"/>
</dbReference>
<feature type="domain" description="THIF-type NAD/FAD binding fold" evidence="2">
    <location>
        <begin position="9"/>
        <end position="257"/>
    </location>
</feature>
<keyword evidence="4" id="KW-1185">Reference proteome</keyword>
<proteinExistence type="predicted"/>
<comment type="caution">
    <text evidence="3">The sequence shown here is derived from an EMBL/GenBank/DDBJ whole genome shotgun (WGS) entry which is preliminary data.</text>
</comment>
<dbReference type="CDD" id="cd01483">
    <property type="entry name" value="E1_enzyme_family"/>
    <property type="match status" value="1"/>
</dbReference>
<keyword evidence="3" id="KW-0548">Nucleotidyltransferase</keyword>
<name>A0ABS8C3K5_9ALTE</name>
<protein>
    <submittedName>
        <fullName evidence="3">ThiF family adenylyltransferase</fullName>
    </submittedName>
</protein>
<sequence>MFDYNRAFSRNLGWVTETEQQQLKHFKVAIAGLGGVGGEHLLTLCRLGVQRFSLADFDQFDVHNFNRQAGANIHTVDEDKLAVMARMAAEINPDAELTCFEQGVTAENVDAFLADADIYVDSLDFFALDARKLLFKRCEELGIPVVTAAPLGMGCAFLSFMPGKMSFEQYFCFENHSREEQLLRFLVGVSPAMLQRDYLVDDSRVNFREERGPSTAMAVKLCSGIAITNTLKILLKRGPVISAPYGIHFDAYRNKFTKTWRPFGNKGLLPRIMLFIARRIVLKK</sequence>
<organism evidence="3 4">
    <name type="scientific">Alishewanella maricola</name>
    <dbReference type="NCBI Taxonomy" id="2795740"/>
    <lineage>
        <taxon>Bacteria</taxon>
        <taxon>Pseudomonadati</taxon>
        <taxon>Pseudomonadota</taxon>
        <taxon>Gammaproteobacteria</taxon>
        <taxon>Alteromonadales</taxon>
        <taxon>Alteromonadaceae</taxon>
        <taxon>Alishewanella</taxon>
    </lineage>
</organism>